<organism evidence="1 2">
    <name type="scientific">Ohtaekwangia koreensis</name>
    <dbReference type="NCBI Taxonomy" id="688867"/>
    <lineage>
        <taxon>Bacteria</taxon>
        <taxon>Pseudomonadati</taxon>
        <taxon>Bacteroidota</taxon>
        <taxon>Cytophagia</taxon>
        <taxon>Cytophagales</taxon>
        <taxon>Fulvivirgaceae</taxon>
        <taxon>Ohtaekwangia</taxon>
    </lineage>
</organism>
<reference evidence="1 2" key="1">
    <citation type="submission" date="2017-02" db="EMBL/GenBank/DDBJ databases">
        <authorList>
            <person name="Peterson S.W."/>
        </authorList>
    </citation>
    <scope>NUCLEOTIDE SEQUENCE [LARGE SCALE GENOMIC DNA]</scope>
    <source>
        <strain evidence="1 2">DSM 25262</strain>
    </source>
</reference>
<gene>
    <name evidence="1" type="ORF">SAMN05660236_0814</name>
</gene>
<evidence type="ECO:0000313" key="1">
    <source>
        <dbReference type="EMBL" id="SKC47004.1"/>
    </source>
</evidence>
<accession>A0A1T5J6K1</accession>
<dbReference type="AlphaFoldDB" id="A0A1T5J6K1"/>
<protein>
    <submittedName>
        <fullName evidence="1">Uncharacterized protein</fullName>
    </submittedName>
</protein>
<dbReference type="EMBL" id="FUZU01000001">
    <property type="protein sequence ID" value="SKC47004.1"/>
    <property type="molecule type" value="Genomic_DNA"/>
</dbReference>
<proteinExistence type="predicted"/>
<keyword evidence="2" id="KW-1185">Reference proteome</keyword>
<name>A0A1T5J6K1_9BACT</name>
<sequence length="43" mass="4796">MIDILEGATTANKVYMNLINYFKNLNCIYTSVSGKPIQNEGRG</sequence>
<evidence type="ECO:0000313" key="2">
    <source>
        <dbReference type="Proteomes" id="UP000190961"/>
    </source>
</evidence>
<dbReference type="Proteomes" id="UP000190961">
    <property type="component" value="Unassembled WGS sequence"/>
</dbReference>